<dbReference type="GO" id="GO:0003677">
    <property type="term" value="F:DNA binding"/>
    <property type="evidence" value="ECO:0007669"/>
    <property type="project" value="InterPro"/>
</dbReference>
<name>A0A8B5W073_ENTAV</name>
<dbReference type="SMART" id="SM00530">
    <property type="entry name" value="HTH_XRE"/>
    <property type="match status" value="1"/>
</dbReference>
<dbReference type="AlphaFoldDB" id="A0A8B5W073"/>
<accession>A0A8B5W073</accession>
<organism evidence="2 3">
    <name type="scientific">Enterococcus avium</name>
    <name type="common">Streptococcus avium</name>
    <dbReference type="NCBI Taxonomy" id="33945"/>
    <lineage>
        <taxon>Bacteria</taxon>
        <taxon>Bacillati</taxon>
        <taxon>Bacillota</taxon>
        <taxon>Bacilli</taxon>
        <taxon>Lactobacillales</taxon>
        <taxon>Enterococcaceae</taxon>
        <taxon>Enterococcus</taxon>
    </lineage>
</organism>
<dbReference type="EMBL" id="PDXQ01000001">
    <property type="protein sequence ID" value="TRZ32686.1"/>
    <property type="molecule type" value="Genomic_DNA"/>
</dbReference>
<dbReference type="RefSeq" id="WP_010742872.1">
    <property type="nucleotide sequence ID" value="NZ_CAAKOH010000140.1"/>
</dbReference>
<feature type="domain" description="HTH cro/C1-type" evidence="1">
    <location>
        <begin position="6"/>
        <end position="63"/>
    </location>
</feature>
<dbReference type="Proteomes" id="UP000316316">
    <property type="component" value="Unassembled WGS sequence"/>
</dbReference>
<protein>
    <submittedName>
        <fullName evidence="2">XRE family transcriptional regulator</fullName>
    </submittedName>
</protein>
<sequence>MILIKLEDLLKEYNLNISEVSDATGIARSTLTPLVNNPETVKGLKIETIDTLCDFFGISLDELLEFKQEKSKYFIQTYWYNDDFNKYTFLFGKKIGSKIRYSLLQINITGFSFDNRYDKGAMAIAETTFFTKEKTEEFLESVDDPPEFTSFPDKNIFESDTSKQPDKNIKIITKIIFDLIKDKIIQIELFKKASVAYFKILWEINQKHSKRKLEFIYDISTSEVSEYEDKIINPSELNRH</sequence>
<dbReference type="InterPro" id="IPR010982">
    <property type="entry name" value="Lambda_DNA-bd_dom_sf"/>
</dbReference>
<dbReference type="InterPro" id="IPR001387">
    <property type="entry name" value="Cro/C1-type_HTH"/>
</dbReference>
<reference evidence="2 3" key="1">
    <citation type="submission" date="2017-10" db="EMBL/GenBank/DDBJ databases">
        <title>FDA dAtabase for Regulatory Grade micrObial Sequences (FDA-ARGOS): Supporting development and validation of Infectious Disease Dx tests.</title>
        <authorList>
            <person name="Campos J."/>
            <person name="Goldberg B."/>
            <person name="Tallon L.J."/>
            <person name="Sadzewicz L."/>
            <person name="Sengamalay N."/>
            <person name="Ott S."/>
            <person name="Godinez A."/>
            <person name="Nagaraj S."/>
            <person name="Vyas G."/>
            <person name="Aluvathingal J."/>
            <person name="Nadendla S."/>
            <person name="Geyer C."/>
            <person name="Nandy P."/>
            <person name="Hobson J."/>
            <person name="Sichtig H."/>
        </authorList>
    </citation>
    <scope>NUCLEOTIDE SEQUENCE [LARGE SCALE GENOMIC DNA]</scope>
    <source>
        <strain evidence="2 3">FDAARGOS_185</strain>
    </source>
</reference>
<proteinExistence type="predicted"/>
<comment type="caution">
    <text evidence="2">The sequence shown here is derived from an EMBL/GenBank/DDBJ whole genome shotgun (WGS) entry which is preliminary data.</text>
</comment>
<dbReference type="PROSITE" id="PS50943">
    <property type="entry name" value="HTH_CROC1"/>
    <property type="match status" value="1"/>
</dbReference>
<gene>
    <name evidence="2" type="ORF">AUF17_00745</name>
</gene>
<evidence type="ECO:0000313" key="2">
    <source>
        <dbReference type="EMBL" id="TRZ32686.1"/>
    </source>
</evidence>
<evidence type="ECO:0000313" key="3">
    <source>
        <dbReference type="Proteomes" id="UP000316316"/>
    </source>
</evidence>
<dbReference type="CDD" id="cd00093">
    <property type="entry name" value="HTH_XRE"/>
    <property type="match status" value="1"/>
</dbReference>
<dbReference type="Gene3D" id="1.10.260.40">
    <property type="entry name" value="lambda repressor-like DNA-binding domains"/>
    <property type="match status" value="1"/>
</dbReference>
<dbReference type="SUPFAM" id="SSF47413">
    <property type="entry name" value="lambda repressor-like DNA-binding domains"/>
    <property type="match status" value="1"/>
</dbReference>
<dbReference type="Pfam" id="PF13443">
    <property type="entry name" value="HTH_26"/>
    <property type="match status" value="1"/>
</dbReference>
<evidence type="ECO:0000259" key="1">
    <source>
        <dbReference type="PROSITE" id="PS50943"/>
    </source>
</evidence>